<dbReference type="AlphaFoldDB" id="A0A9K3EAW1"/>
<gene>
    <name evidence="2" type="ORF">HanXRQr2_Chr14g0659521</name>
</gene>
<comment type="caution">
    <text evidence="2">The sequence shown here is derived from an EMBL/GenBank/DDBJ whole genome shotgun (WGS) entry which is preliminary data.</text>
</comment>
<evidence type="ECO:0000256" key="1">
    <source>
        <dbReference type="SAM" id="MobiDB-lite"/>
    </source>
</evidence>
<reference evidence="2" key="1">
    <citation type="journal article" date="2017" name="Nature">
        <title>The sunflower genome provides insights into oil metabolism, flowering and Asterid evolution.</title>
        <authorList>
            <person name="Badouin H."/>
            <person name="Gouzy J."/>
            <person name="Grassa C.J."/>
            <person name="Murat F."/>
            <person name="Staton S.E."/>
            <person name="Cottret L."/>
            <person name="Lelandais-Briere C."/>
            <person name="Owens G.L."/>
            <person name="Carrere S."/>
            <person name="Mayjonade B."/>
            <person name="Legrand L."/>
            <person name="Gill N."/>
            <person name="Kane N.C."/>
            <person name="Bowers J.E."/>
            <person name="Hubner S."/>
            <person name="Bellec A."/>
            <person name="Berard A."/>
            <person name="Berges H."/>
            <person name="Blanchet N."/>
            <person name="Boniface M.C."/>
            <person name="Brunel D."/>
            <person name="Catrice O."/>
            <person name="Chaidir N."/>
            <person name="Claudel C."/>
            <person name="Donnadieu C."/>
            <person name="Faraut T."/>
            <person name="Fievet G."/>
            <person name="Helmstetter N."/>
            <person name="King M."/>
            <person name="Knapp S.J."/>
            <person name="Lai Z."/>
            <person name="Le Paslier M.C."/>
            <person name="Lippi Y."/>
            <person name="Lorenzon L."/>
            <person name="Mandel J.R."/>
            <person name="Marage G."/>
            <person name="Marchand G."/>
            <person name="Marquand E."/>
            <person name="Bret-Mestries E."/>
            <person name="Morien E."/>
            <person name="Nambeesan S."/>
            <person name="Nguyen T."/>
            <person name="Pegot-Espagnet P."/>
            <person name="Pouilly N."/>
            <person name="Raftis F."/>
            <person name="Sallet E."/>
            <person name="Schiex T."/>
            <person name="Thomas J."/>
            <person name="Vandecasteele C."/>
            <person name="Vares D."/>
            <person name="Vear F."/>
            <person name="Vautrin S."/>
            <person name="Crespi M."/>
            <person name="Mangin B."/>
            <person name="Burke J.M."/>
            <person name="Salse J."/>
            <person name="Munos S."/>
            <person name="Vincourt P."/>
            <person name="Rieseberg L.H."/>
            <person name="Langlade N.B."/>
        </authorList>
    </citation>
    <scope>NUCLEOTIDE SEQUENCE</scope>
    <source>
        <tissue evidence="2">Leaves</tissue>
    </source>
</reference>
<dbReference type="EMBL" id="MNCJ02000329">
    <property type="protein sequence ID" value="KAF5770445.1"/>
    <property type="molecule type" value="Genomic_DNA"/>
</dbReference>
<keyword evidence="3" id="KW-1185">Reference proteome</keyword>
<proteinExistence type="predicted"/>
<accession>A0A9K3EAW1</accession>
<reference evidence="2" key="2">
    <citation type="submission" date="2020-06" db="EMBL/GenBank/DDBJ databases">
        <title>Helianthus annuus Genome sequencing and assembly Release 2.</title>
        <authorList>
            <person name="Gouzy J."/>
            <person name="Langlade N."/>
            <person name="Munos S."/>
        </authorList>
    </citation>
    <scope>NUCLEOTIDE SEQUENCE</scope>
    <source>
        <tissue evidence="2">Leaves</tissue>
    </source>
</reference>
<organism evidence="2 3">
    <name type="scientific">Helianthus annuus</name>
    <name type="common">Common sunflower</name>
    <dbReference type="NCBI Taxonomy" id="4232"/>
    <lineage>
        <taxon>Eukaryota</taxon>
        <taxon>Viridiplantae</taxon>
        <taxon>Streptophyta</taxon>
        <taxon>Embryophyta</taxon>
        <taxon>Tracheophyta</taxon>
        <taxon>Spermatophyta</taxon>
        <taxon>Magnoliopsida</taxon>
        <taxon>eudicotyledons</taxon>
        <taxon>Gunneridae</taxon>
        <taxon>Pentapetalae</taxon>
        <taxon>asterids</taxon>
        <taxon>campanulids</taxon>
        <taxon>Asterales</taxon>
        <taxon>Asteraceae</taxon>
        <taxon>Asteroideae</taxon>
        <taxon>Heliantheae alliance</taxon>
        <taxon>Heliantheae</taxon>
        <taxon>Helianthus</taxon>
    </lineage>
</organism>
<name>A0A9K3EAW1_HELAN</name>
<sequence length="67" mass="7927">MPNSGAEQHPIELSSDTTSYHGSPYHGPDEWNMYFNKYTFYNTPEHNSLHTYNHLLMQHLILCRMMP</sequence>
<evidence type="ECO:0000313" key="3">
    <source>
        <dbReference type="Proteomes" id="UP000215914"/>
    </source>
</evidence>
<evidence type="ECO:0000313" key="2">
    <source>
        <dbReference type="EMBL" id="KAF5770445.1"/>
    </source>
</evidence>
<protein>
    <submittedName>
        <fullName evidence="2">Uncharacterized protein</fullName>
    </submittedName>
</protein>
<feature type="region of interest" description="Disordered" evidence="1">
    <location>
        <begin position="1"/>
        <end position="20"/>
    </location>
</feature>
<dbReference type="Gramene" id="mRNA:HanXRQr2_Chr14g0659521">
    <property type="protein sequence ID" value="CDS:HanXRQr2_Chr14g0659521.1"/>
    <property type="gene ID" value="HanXRQr2_Chr14g0659521"/>
</dbReference>
<dbReference type="Proteomes" id="UP000215914">
    <property type="component" value="Unassembled WGS sequence"/>
</dbReference>